<dbReference type="PANTHER" id="PTHR33021">
    <property type="entry name" value="BLUE COPPER PROTEIN"/>
    <property type="match status" value="1"/>
</dbReference>
<dbReference type="CDD" id="cd04216">
    <property type="entry name" value="Phytocyanin"/>
    <property type="match status" value="1"/>
</dbReference>
<dbReference type="AlphaFoldDB" id="A0A3L6S2W9"/>
<dbReference type="PANTHER" id="PTHR33021:SF554">
    <property type="entry name" value="OS06G0721800 PROTEIN"/>
    <property type="match status" value="1"/>
</dbReference>
<dbReference type="InterPro" id="IPR028871">
    <property type="entry name" value="BlueCu_1_BS"/>
</dbReference>
<sequence>MGRGTVARALAAVLLLWRWQRAGAGEYVVGDVAFGWDSWAREHAFAVGDVLVFQYVSSQHNVYEVSEGTYWSCDTGGGGVRVKYTSGYYRVVLAEARTYWFICDLPGHCLGGMKVAVNVSTAAGGR</sequence>
<keyword evidence="2" id="KW-0186">Copper</keyword>
<dbReference type="SUPFAM" id="SSF49503">
    <property type="entry name" value="Cupredoxins"/>
    <property type="match status" value="1"/>
</dbReference>
<accession>A0A3L6S2W9</accession>
<dbReference type="Gene3D" id="2.60.40.420">
    <property type="entry name" value="Cupredoxins - blue copper proteins"/>
    <property type="match status" value="1"/>
</dbReference>
<feature type="chain" id="PRO_5018145067" description="Phytocyanin domain-containing protein" evidence="3">
    <location>
        <begin position="25"/>
        <end position="126"/>
    </location>
</feature>
<dbReference type="InterPro" id="IPR003245">
    <property type="entry name" value="Phytocyanin_dom"/>
</dbReference>
<feature type="domain" description="Phytocyanin" evidence="4">
    <location>
        <begin position="25"/>
        <end position="121"/>
    </location>
</feature>
<feature type="signal peptide" evidence="3">
    <location>
        <begin position="1"/>
        <end position="24"/>
    </location>
</feature>
<evidence type="ECO:0000256" key="2">
    <source>
        <dbReference type="ARBA" id="ARBA00023008"/>
    </source>
</evidence>
<dbReference type="EMBL" id="PQIB02000006">
    <property type="protein sequence ID" value="RLN13563.1"/>
    <property type="molecule type" value="Genomic_DNA"/>
</dbReference>
<evidence type="ECO:0000313" key="6">
    <source>
        <dbReference type="Proteomes" id="UP000275267"/>
    </source>
</evidence>
<protein>
    <recommendedName>
        <fullName evidence="4">Phytocyanin domain-containing protein</fullName>
    </recommendedName>
</protein>
<evidence type="ECO:0000259" key="4">
    <source>
        <dbReference type="PROSITE" id="PS51485"/>
    </source>
</evidence>
<organism evidence="5 6">
    <name type="scientific">Panicum miliaceum</name>
    <name type="common">Proso millet</name>
    <name type="synonym">Broomcorn millet</name>
    <dbReference type="NCBI Taxonomy" id="4540"/>
    <lineage>
        <taxon>Eukaryota</taxon>
        <taxon>Viridiplantae</taxon>
        <taxon>Streptophyta</taxon>
        <taxon>Embryophyta</taxon>
        <taxon>Tracheophyta</taxon>
        <taxon>Spermatophyta</taxon>
        <taxon>Magnoliopsida</taxon>
        <taxon>Liliopsida</taxon>
        <taxon>Poales</taxon>
        <taxon>Poaceae</taxon>
        <taxon>PACMAD clade</taxon>
        <taxon>Panicoideae</taxon>
        <taxon>Panicodae</taxon>
        <taxon>Paniceae</taxon>
        <taxon>Panicinae</taxon>
        <taxon>Panicum</taxon>
        <taxon>Panicum sect. Panicum</taxon>
    </lineage>
</organism>
<proteinExistence type="predicted"/>
<dbReference type="GO" id="GO:0046872">
    <property type="term" value="F:metal ion binding"/>
    <property type="evidence" value="ECO:0007669"/>
    <property type="project" value="UniProtKB-KW"/>
</dbReference>
<keyword evidence="6" id="KW-1185">Reference proteome</keyword>
<dbReference type="PROSITE" id="PS51485">
    <property type="entry name" value="PHYTOCYANIN"/>
    <property type="match status" value="1"/>
</dbReference>
<dbReference type="OrthoDB" id="1921208at2759"/>
<dbReference type="GO" id="GO:0005886">
    <property type="term" value="C:plasma membrane"/>
    <property type="evidence" value="ECO:0007669"/>
    <property type="project" value="TreeGrafter"/>
</dbReference>
<dbReference type="STRING" id="4540.A0A3L6S2W9"/>
<dbReference type="Pfam" id="PF02298">
    <property type="entry name" value="Cu_bind_like"/>
    <property type="match status" value="1"/>
</dbReference>
<gene>
    <name evidence="5" type="ORF">C2845_PM09G24110</name>
</gene>
<dbReference type="PROSITE" id="PS00196">
    <property type="entry name" value="COPPER_BLUE"/>
    <property type="match status" value="1"/>
</dbReference>
<evidence type="ECO:0000256" key="3">
    <source>
        <dbReference type="SAM" id="SignalP"/>
    </source>
</evidence>
<dbReference type="Proteomes" id="UP000275267">
    <property type="component" value="Unassembled WGS sequence"/>
</dbReference>
<reference evidence="6" key="1">
    <citation type="journal article" date="2019" name="Nat. Commun.">
        <title>The genome of broomcorn millet.</title>
        <authorList>
            <person name="Zou C."/>
            <person name="Miki D."/>
            <person name="Li D."/>
            <person name="Tang Q."/>
            <person name="Xiao L."/>
            <person name="Rajput S."/>
            <person name="Deng P."/>
            <person name="Jia W."/>
            <person name="Huang R."/>
            <person name="Zhang M."/>
            <person name="Sun Y."/>
            <person name="Hu J."/>
            <person name="Fu X."/>
            <person name="Schnable P.S."/>
            <person name="Li F."/>
            <person name="Zhang H."/>
            <person name="Feng B."/>
            <person name="Zhu X."/>
            <person name="Liu R."/>
            <person name="Schnable J.C."/>
            <person name="Zhu J.-K."/>
            <person name="Zhang H."/>
        </authorList>
    </citation>
    <scope>NUCLEOTIDE SEQUENCE [LARGE SCALE GENOMIC DNA]</scope>
</reference>
<dbReference type="GO" id="GO:0009055">
    <property type="term" value="F:electron transfer activity"/>
    <property type="evidence" value="ECO:0007669"/>
    <property type="project" value="InterPro"/>
</dbReference>
<evidence type="ECO:0000256" key="1">
    <source>
        <dbReference type="ARBA" id="ARBA00022723"/>
    </source>
</evidence>
<dbReference type="InterPro" id="IPR008972">
    <property type="entry name" value="Cupredoxin"/>
</dbReference>
<evidence type="ECO:0000313" key="5">
    <source>
        <dbReference type="EMBL" id="RLN13563.1"/>
    </source>
</evidence>
<dbReference type="InterPro" id="IPR039391">
    <property type="entry name" value="Phytocyanin-like"/>
</dbReference>
<name>A0A3L6S2W9_PANMI</name>
<keyword evidence="1" id="KW-0479">Metal-binding</keyword>
<keyword evidence="3" id="KW-0732">Signal</keyword>
<comment type="caution">
    <text evidence="5">The sequence shown here is derived from an EMBL/GenBank/DDBJ whole genome shotgun (WGS) entry which is preliminary data.</text>
</comment>